<dbReference type="GO" id="GO:0004185">
    <property type="term" value="F:serine-type carboxypeptidase activity"/>
    <property type="evidence" value="ECO:0007669"/>
    <property type="project" value="InterPro"/>
</dbReference>
<feature type="signal peptide" evidence="6">
    <location>
        <begin position="1"/>
        <end position="17"/>
    </location>
</feature>
<dbReference type="OrthoDB" id="443318at2759"/>
<comment type="caution">
    <text evidence="7">The sequence shown here is derived from an EMBL/GenBank/DDBJ whole genome shotgun (WGS) entry which is preliminary data.</text>
</comment>
<evidence type="ECO:0000256" key="1">
    <source>
        <dbReference type="ARBA" id="ARBA00009431"/>
    </source>
</evidence>
<evidence type="ECO:0000256" key="5">
    <source>
        <dbReference type="ARBA" id="ARBA00023180"/>
    </source>
</evidence>
<name>A0A9P6GBR0_9PLEO</name>
<keyword evidence="6" id="KW-0732">Signal</keyword>
<protein>
    <submittedName>
        <fullName evidence="7">Carboxypeptidase S1</fullName>
    </submittedName>
</protein>
<dbReference type="InterPro" id="IPR001563">
    <property type="entry name" value="Peptidase_S10"/>
</dbReference>
<dbReference type="GO" id="GO:0000324">
    <property type="term" value="C:fungal-type vacuole"/>
    <property type="evidence" value="ECO:0007669"/>
    <property type="project" value="TreeGrafter"/>
</dbReference>
<sequence length="552" mass="59524">MNLFYFFIGFLVQVSVAQCTDRASKAIPGASITYKKTIACGSVVSYSGFVRMSSTVVPGVDYNTSTFFWFFPALNPTGANLALYLAGGPGGNSVIPNPFPFNRNAHVLYVDQPNQVGFSYDEIVAGVFDALGGLAGSGKVIPGGVGSNLTNIQGRFASQNPATTAKTSKMAAKSMWYFLQVFFADFDINHGDKYSVSIWGNSYGGMSVATLASYILRTNSKLPVKAGATYKAIRVPSGGITNGCMDIEAQGAAYATLPYNNTWNNLNGTAFQLYTKEKSDSILSSARSPGGCFEQVQACRKLKASNDPNDEGNDETANTACATASAVCSHDLLEPYSDAGRSQYDMGLNPADPNPPKYAATYLNKPSTRKSLGVPTGLNYTLFSSSVFYNFNGVTGDPMRKGSDDLTYLLNRGTRVAMIYGDRDWRCNCEARRRKPHPLPPLANPRYPPPRHLILHPFHLLPLPLPPSTTTNPPATTRQHTLLSFTRVFNAGHATSWYQPATVQAIFDRVMRDADVATGTAAGATTVTRGRRDGWGWRGVLGDLAGWGAGRV</sequence>
<accession>A0A9P6GBR0</accession>
<organism evidence="7 8">
    <name type="scientific">Paraphaeosphaeria minitans</name>
    <dbReference type="NCBI Taxonomy" id="565426"/>
    <lineage>
        <taxon>Eukaryota</taxon>
        <taxon>Fungi</taxon>
        <taxon>Dikarya</taxon>
        <taxon>Ascomycota</taxon>
        <taxon>Pezizomycotina</taxon>
        <taxon>Dothideomycetes</taxon>
        <taxon>Pleosporomycetidae</taxon>
        <taxon>Pleosporales</taxon>
        <taxon>Massarineae</taxon>
        <taxon>Didymosphaeriaceae</taxon>
        <taxon>Paraphaeosphaeria</taxon>
    </lineage>
</organism>
<dbReference type="Pfam" id="PF00450">
    <property type="entry name" value="Peptidase_S10"/>
    <property type="match status" value="1"/>
</dbReference>
<evidence type="ECO:0000256" key="4">
    <source>
        <dbReference type="ARBA" id="ARBA00022801"/>
    </source>
</evidence>
<reference evidence="7" key="1">
    <citation type="journal article" date="2020" name="Mol. Plant Microbe Interact.">
        <title>Genome Sequence of the Biocontrol Agent Coniothyrium minitans strain Conio (IMI 134523).</title>
        <authorList>
            <person name="Patel D."/>
            <person name="Shittu T.A."/>
            <person name="Baroncelli R."/>
            <person name="Muthumeenakshi S."/>
            <person name="Osborne T.H."/>
            <person name="Janganan T.K."/>
            <person name="Sreenivasaprasad S."/>
        </authorList>
    </citation>
    <scope>NUCLEOTIDE SEQUENCE</scope>
    <source>
        <strain evidence="7">Conio</strain>
    </source>
</reference>
<dbReference type="InterPro" id="IPR029058">
    <property type="entry name" value="AB_hydrolase_fold"/>
</dbReference>
<dbReference type="AlphaFoldDB" id="A0A9P6GBR0"/>
<dbReference type="GO" id="GO:0006508">
    <property type="term" value="P:proteolysis"/>
    <property type="evidence" value="ECO:0007669"/>
    <property type="project" value="UniProtKB-KW"/>
</dbReference>
<keyword evidence="8" id="KW-1185">Reference proteome</keyword>
<dbReference type="PRINTS" id="PR00724">
    <property type="entry name" value="CRBOXYPTASEC"/>
</dbReference>
<keyword evidence="3" id="KW-0645">Protease</keyword>
<evidence type="ECO:0000256" key="6">
    <source>
        <dbReference type="SAM" id="SignalP"/>
    </source>
</evidence>
<proteinExistence type="inferred from homology"/>
<keyword evidence="5" id="KW-0325">Glycoprotein</keyword>
<keyword evidence="4" id="KW-0378">Hydrolase</keyword>
<evidence type="ECO:0000256" key="3">
    <source>
        <dbReference type="ARBA" id="ARBA00022670"/>
    </source>
</evidence>
<evidence type="ECO:0000313" key="7">
    <source>
        <dbReference type="EMBL" id="KAF9732494.1"/>
    </source>
</evidence>
<dbReference type="Gene3D" id="3.40.50.1820">
    <property type="entry name" value="alpha/beta hydrolase"/>
    <property type="match status" value="1"/>
</dbReference>
<dbReference type="PANTHER" id="PTHR11802">
    <property type="entry name" value="SERINE PROTEASE FAMILY S10 SERINE CARBOXYPEPTIDASE"/>
    <property type="match status" value="1"/>
</dbReference>
<feature type="chain" id="PRO_5040192310" evidence="6">
    <location>
        <begin position="18"/>
        <end position="552"/>
    </location>
</feature>
<evidence type="ECO:0000256" key="2">
    <source>
        <dbReference type="ARBA" id="ARBA00022645"/>
    </source>
</evidence>
<dbReference type="EMBL" id="WJXW01000010">
    <property type="protein sequence ID" value="KAF9732494.1"/>
    <property type="molecule type" value="Genomic_DNA"/>
</dbReference>
<evidence type="ECO:0000313" key="8">
    <source>
        <dbReference type="Proteomes" id="UP000756921"/>
    </source>
</evidence>
<dbReference type="PANTHER" id="PTHR11802:SF64">
    <property type="entry name" value="CARBOXYPEPTIDASE"/>
    <property type="match status" value="1"/>
</dbReference>
<comment type="similarity">
    <text evidence="1">Belongs to the peptidase S10 family.</text>
</comment>
<dbReference type="Proteomes" id="UP000756921">
    <property type="component" value="Unassembled WGS sequence"/>
</dbReference>
<dbReference type="SUPFAM" id="SSF53474">
    <property type="entry name" value="alpha/beta-Hydrolases"/>
    <property type="match status" value="1"/>
</dbReference>
<keyword evidence="2 7" id="KW-0121">Carboxypeptidase</keyword>
<gene>
    <name evidence="7" type="ORF">PMIN01_09352</name>
</gene>